<dbReference type="EMBL" id="JAOCKX010000001">
    <property type="protein sequence ID" value="MDH2129595.1"/>
    <property type="molecule type" value="Genomic_DNA"/>
</dbReference>
<evidence type="ECO:0000313" key="1">
    <source>
        <dbReference type="EMBL" id="MDH2129595.1"/>
    </source>
</evidence>
<name>A0AA42WQ61_SPHYA</name>
<evidence type="ECO:0000313" key="2">
    <source>
        <dbReference type="Proteomes" id="UP001162318"/>
    </source>
</evidence>
<dbReference type="RefSeq" id="WP_156448131.1">
    <property type="nucleotide sequence ID" value="NZ_JAOCKX010000001.1"/>
</dbReference>
<protein>
    <submittedName>
        <fullName evidence="1">Uncharacterized protein</fullName>
    </submittedName>
</protein>
<proteinExistence type="predicted"/>
<accession>A0AA42WQ61</accession>
<reference evidence="1" key="1">
    <citation type="submission" date="2022-09" db="EMBL/GenBank/DDBJ databases">
        <title>Intensive care unit water sources are persistently colonized with multi-drug resistant bacteria and are the site of extensive horizontal gene transfer of antibiotic resistance genes.</title>
        <authorList>
            <person name="Diorio-Toth L."/>
        </authorList>
    </citation>
    <scope>NUCLEOTIDE SEQUENCE</scope>
    <source>
        <strain evidence="1">GD03659</strain>
    </source>
</reference>
<dbReference type="AlphaFoldDB" id="A0AA42WQ61"/>
<comment type="caution">
    <text evidence="1">The sequence shown here is derived from an EMBL/GenBank/DDBJ whole genome shotgun (WGS) entry which is preliminary data.</text>
</comment>
<dbReference type="Proteomes" id="UP001162318">
    <property type="component" value="Unassembled WGS sequence"/>
</dbReference>
<organism evidence="1 2">
    <name type="scientific">Sphingobium yanoikuyae</name>
    <name type="common">Sphingomonas yanoikuyae</name>
    <dbReference type="NCBI Taxonomy" id="13690"/>
    <lineage>
        <taxon>Bacteria</taxon>
        <taxon>Pseudomonadati</taxon>
        <taxon>Pseudomonadota</taxon>
        <taxon>Alphaproteobacteria</taxon>
        <taxon>Sphingomonadales</taxon>
        <taxon>Sphingomonadaceae</taxon>
        <taxon>Sphingobium</taxon>
    </lineage>
</organism>
<sequence length="210" mass="21755">MLPPARRFAVPLRAVSIAAVALLGVCLPSSVSSRTVEYLSDLTAIEAAAADQGIPGPFSQAPAVGGATIALEGASAADHRVIVASNYCQAYHIENPVSALLQDLVTSANGGADGKIRSIDKPSVTLRLLSGSTVLRCMGKSDLATICKNRVRITAEASVIHADGSIAQVPLVAQVEREGRVGGLCGNIARYTGIVTREAAIDLLRQAWTL</sequence>
<gene>
    <name evidence="1" type="ORF">N5J77_00545</name>
</gene>